<evidence type="ECO:0000313" key="3">
    <source>
        <dbReference type="Proteomes" id="UP000282378"/>
    </source>
</evidence>
<dbReference type="Proteomes" id="UP000282378">
    <property type="component" value="Unassembled WGS sequence"/>
</dbReference>
<protein>
    <submittedName>
        <fullName evidence="2">Uncharacterized protein</fullName>
    </submittedName>
</protein>
<feature type="compositionally biased region" description="Polar residues" evidence="1">
    <location>
        <begin position="63"/>
        <end position="72"/>
    </location>
</feature>
<organism evidence="2 3">
    <name type="scientific">Pseudomonas syringae pv. maculicola</name>
    <dbReference type="NCBI Taxonomy" id="59511"/>
    <lineage>
        <taxon>Bacteria</taxon>
        <taxon>Pseudomonadati</taxon>
        <taxon>Pseudomonadota</taxon>
        <taxon>Gammaproteobacteria</taxon>
        <taxon>Pseudomonadales</taxon>
        <taxon>Pseudomonadaceae</taxon>
        <taxon>Pseudomonas</taxon>
    </lineage>
</organism>
<sequence length="72" mass="7801">LCGIAKPRHSRITSGTGISVLATARPLPALMTRLRRRFVTQAYQFVGETQTSDRSREPISRIASGNSQGADS</sequence>
<proteinExistence type="predicted"/>
<evidence type="ECO:0000256" key="1">
    <source>
        <dbReference type="SAM" id="MobiDB-lite"/>
    </source>
</evidence>
<feature type="region of interest" description="Disordered" evidence="1">
    <location>
        <begin position="48"/>
        <end position="72"/>
    </location>
</feature>
<gene>
    <name evidence="2" type="ORF">APX70_04949</name>
</gene>
<dbReference type="AlphaFoldDB" id="A0A3M2VZ77"/>
<dbReference type="EMBL" id="RBNL01003777">
    <property type="protein sequence ID" value="RML44579.1"/>
    <property type="molecule type" value="Genomic_DNA"/>
</dbReference>
<feature type="non-terminal residue" evidence="2">
    <location>
        <position position="72"/>
    </location>
</feature>
<reference evidence="2 3" key="1">
    <citation type="submission" date="2018-08" db="EMBL/GenBank/DDBJ databases">
        <title>Recombination of ecologically and evolutionarily significant loci maintains genetic cohesion in the Pseudomonas syringae species complex.</title>
        <authorList>
            <person name="Dillon M."/>
            <person name="Thakur S."/>
            <person name="Almeida R.N.D."/>
            <person name="Weir B.S."/>
            <person name="Guttman D.S."/>
        </authorList>
    </citation>
    <scope>NUCLEOTIDE SEQUENCE [LARGE SCALE GENOMIC DNA]</scope>
    <source>
        <strain evidence="2 3">88_10</strain>
    </source>
</reference>
<evidence type="ECO:0000313" key="2">
    <source>
        <dbReference type="EMBL" id="RML44579.1"/>
    </source>
</evidence>
<name>A0A3M2VZ77_PSEYM</name>
<comment type="caution">
    <text evidence="2">The sequence shown here is derived from an EMBL/GenBank/DDBJ whole genome shotgun (WGS) entry which is preliminary data.</text>
</comment>
<feature type="non-terminal residue" evidence="2">
    <location>
        <position position="1"/>
    </location>
</feature>
<accession>A0A3M2VZ77</accession>